<name>A0A3B7N2W2_9BACT</name>
<proteinExistence type="predicted"/>
<reference evidence="2 3" key="1">
    <citation type="submission" date="2018-09" db="EMBL/GenBank/DDBJ databases">
        <title>Genome sequencing of strain 6GH32-13.</title>
        <authorList>
            <person name="Weon H.-Y."/>
            <person name="Heo J."/>
            <person name="Kwon S.-W."/>
        </authorList>
    </citation>
    <scope>NUCLEOTIDE SEQUENCE [LARGE SCALE GENOMIC DNA]</scope>
    <source>
        <strain evidence="2 3">5GH32-13</strain>
    </source>
</reference>
<dbReference type="InterPro" id="IPR024623">
    <property type="entry name" value="YtxH"/>
</dbReference>
<sequence>MKAKHILVGMIAAAAVGALVGTLFAPEKGADTRKKIKDTADDLVNKVKKGLRKNSATGEMEVS</sequence>
<dbReference type="EMBL" id="CP032157">
    <property type="protein sequence ID" value="AXY76651.1"/>
    <property type="molecule type" value="Genomic_DNA"/>
</dbReference>
<dbReference type="KEGG" id="pseg:D3H65_22800"/>
<gene>
    <name evidence="2" type="ORF">D3H65_22800</name>
</gene>
<keyword evidence="1" id="KW-0472">Membrane</keyword>
<protein>
    <submittedName>
        <fullName evidence="2">YtxH domain-containing protein</fullName>
    </submittedName>
</protein>
<dbReference type="RefSeq" id="WP_119052528.1">
    <property type="nucleotide sequence ID" value="NZ_CP032157.1"/>
</dbReference>
<evidence type="ECO:0000256" key="1">
    <source>
        <dbReference type="SAM" id="Phobius"/>
    </source>
</evidence>
<keyword evidence="3" id="KW-1185">Reference proteome</keyword>
<feature type="transmembrane region" description="Helical" evidence="1">
    <location>
        <begin position="6"/>
        <end position="25"/>
    </location>
</feature>
<evidence type="ECO:0000313" key="3">
    <source>
        <dbReference type="Proteomes" id="UP000263900"/>
    </source>
</evidence>
<organism evidence="2 3">
    <name type="scientific">Paraflavitalea soli</name>
    <dbReference type="NCBI Taxonomy" id="2315862"/>
    <lineage>
        <taxon>Bacteria</taxon>
        <taxon>Pseudomonadati</taxon>
        <taxon>Bacteroidota</taxon>
        <taxon>Chitinophagia</taxon>
        <taxon>Chitinophagales</taxon>
        <taxon>Chitinophagaceae</taxon>
        <taxon>Paraflavitalea</taxon>
    </lineage>
</organism>
<dbReference type="AlphaFoldDB" id="A0A3B7N2W2"/>
<evidence type="ECO:0000313" key="2">
    <source>
        <dbReference type="EMBL" id="AXY76651.1"/>
    </source>
</evidence>
<keyword evidence="1" id="KW-1133">Transmembrane helix</keyword>
<dbReference type="Proteomes" id="UP000263900">
    <property type="component" value="Chromosome"/>
</dbReference>
<keyword evidence="1" id="KW-0812">Transmembrane</keyword>
<dbReference type="Pfam" id="PF12732">
    <property type="entry name" value="YtxH"/>
    <property type="match status" value="1"/>
</dbReference>
<accession>A0A3B7N2W2</accession>